<comment type="caution">
    <text evidence="2">The sequence shown here is derived from an EMBL/GenBank/DDBJ whole genome shotgun (WGS) entry which is preliminary data.</text>
</comment>
<keyword evidence="3" id="KW-1185">Reference proteome</keyword>
<accession>K0STZ9</accession>
<feature type="compositionally biased region" description="Low complexity" evidence="1">
    <location>
        <begin position="156"/>
        <end position="167"/>
    </location>
</feature>
<sequence>MLPGTILEKLSEGDVPKCSGVRTFIGESGQRRQRNNICDEAGGLPECVVSRQSLVRRWSSASAVVFLHSDDRRSDAKQIAVRFTNEQGRVLQRPWSWEDELTRSEVAASSALGRLQTIAHAVFVEEVHIKNVTPGLGHQRRHYQSERPLVMRSVDSKPSCTPSSSKESTSRMPLPAGSGHQRRHYQSERRGCSALDTKPSVLRVQEIPATLDQASRPLTDLERWRRPMAAASRSGVETSDRLLKDSWGALAARPAAGCAALQGRWSAAVQVKLWRQAGWTFSLCPPAETQRADV</sequence>
<reference evidence="2 3" key="1">
    <citation type="journal article" date="2012" name="Genome Biol.">
        <title>Genome and low-iron response of an oceanic diatom adapted to chronic iron limitation.</title>
        <authorList>
            <person name="Lommer M."/>
            <person name="Specht M."/>
            <person name="Roy A.S."/>
            <person name="Kraemer L."/>
            <person name="Andreson R."/>
            <person name="Gutowska M.A."/>
            <person name="Wolf J."/>
            <person name="Bergner S.V."/>
            <person name="Schilhabel M.B."/>
            <person name="Klostermeier U.C."/>
            <person name="Beiko R.G."/>
            <person name="Rosenstiel P."/>
            <person name="Hippler M."/>
            <person name="Laroche J."/>
        </authorList>
    </citation>
    <scope>NUCLEOTIDE SEQUENCE [LARGE SCALE GENOMIC DNA]</scope>
    <source>
        <strain evidence="2 3">CCMP1005</strain>
    </source>
</reference>
<dbReference type="Proteomes" id="UP000266841">
    <property type="component" value="Unassembled WGS sequence"/>
</dbReference>
<evidence type="ECO:0000313" key="2">
    <source>
        <dbReference type="EMBL" id="EJK64491.1"/>
    </source>
</evidence>
<dbReference type="AlphaFoldDB" id="K0STZ9"/>
<dbReference type="EMBL" id="AGNL01017198">
    <property type="protein sequence ID" value="EJK64491.1"/>
    <property type="molecule type" value="Genomic_DNA"/>
</dbReference>
<protein>
    <submittedName>
        <fullName evidence="2">Uncharacterized protein</fullName>
    </submittedName>
</protein>
<feature type="region of interest" description="Disordered" evidence="1">
    <location>
        <begin position="135"/>
        <end position="191"/>
    </location>
</feature>
<organism evidence="2 3">
    <name type="scientific">Thalassiosira oceanica</name>
    <name type="common">Marine diatom</name>
    <dbReference type="NCBI Taxonomy" id="159749"/>
    <lineage>
        <taxon>Eukaryota</taxon>
        <taxon>Sar</taxon>
        <taxon>Stramenopiles</taxon>
        <taxon>Ochrophyta</taxon>
        <taxon>Bacillariophyta</taxon>
        <taxon>Coscinodiscophyceae</taxon>
        <taxon>Thalassiosirophycidae</taxon>
        <taxon>Thalassiosirales</taxon>
        <taxon>Thalassiosiraceae</taxon>
        <taxon>Thalassiosira</taxon>
    </lineage>
</organism>
<name>K0STZ9_THAOC</name>
<proteinExistence type="predicted"/>
<evidence type="ECO:0000256" key="1">
    <source>
        <dbReference type="SAM" id="MobiDB-lite"/>
    </source>
</evidence>
<gene>
    <name evidence="2" type="ORF">THAOC_14769</name>
</gene>
<evidence type="ECO:0000313" key="3">
    <source>
        <dbReference type="Proteomes" id="UP000266841"/>
    </source>
</evidence>